<evidence type="ECO:0000259" key="4">
    <source>
        <dbReference type="Pfam" id="PF26140"/>
    </source>
</evidence>
<dbReference type="AlphaFoldDB" id="A0A1V8TDV7"/>
<dbReference type="GO" id="GO:0005730">
    <property type="term" value="C:nucleolus"/>
    <property type="evidence" value="ECO:0007669"/>
    <property type="project" value="TreeGrafter"/>
</dbReference>
<feature type="domain" description="URB1 central HEAT repeat" evidence="4">
    <location>
        <begin position="633"/>
        <end position="794"/>
    </location>
</feature>
<gene>
    <name evidence="5" type="ORF">B0A48_04840</name>
</gene>
<feature type="domain" description="URB1 C-terminal" evidence="3">
    <location>
        <begin position="874"/>
        <end position="1071"/>
    </location>
</feature>
<organism evidence="5 6">
    <name type="scientific">Cryoendolithus antarcticus</name>
    <dbReference type="NCBI Taxonomy" id="1507870"/>
    <lineage>
        <taxon>Eukaryota</taxon>
        <taxon>Fungi</taxon>
        <taxon>Dikarya</taxon>
        <taxon>Ascomycota</taxon>
        <taxon>Pezizomycotina</taxon>
        <taxon>Dothideomycetes</taxon>
        <taxon>Dothideomycetidae</taxon>
        <taxon>Cladosporiales</taxon>
        <taxon>Cladosporiaceae</taxon>
        <taxon>Cryoendolithus</taxon>
    </lineage>
</organism>
<dbReference type="InterPro" id="IPR032436">
    <property type="entry name" value="URB1_C"/>
</dbReference>
<feature type="domain" description="URB1 N-terminal" evidence="2">
    <location>
        <begin position="98"/>
        <end position="438"/>
    </location>
</feature>
<dbReference type="Proteomes" id="UP000192596">
    <property type="component" value="Unassembled WGS sequence"/>
</dbReference>
<dbReference type="PANTHER" id="PTHR13500">
    <property type="entry name" value="NUCLEOLAR PRERIBOSOMAL-ASSOCIATED PROTEIN 1"/>
    <property type="match status" value="1"/>
</dbReference>
<dbReference type="GO" id="GO:0000466">
    <property type="term" value="P:maturation of 5.8S rRNA from tricistronic rRNA transcript (SSU-rRNA, 5.8S rRNA, LSU-rRNA)"/>
    <property type="evidence" value="ECO:0007669"/>
    <property type="project" value="TreeGrafter"/>
</dbReference>
<comment type="caution">
    <text evidence="5">The sequence shown here is derived from an EMBL/GenBank/DDBJ whole genome shotgun (WGS) entry which is preliminary data.</text>
</comment>
<evidence type="ECO:0000313" key="6">
    <source>
        <dbReference type="Proteomes" id="UP000192596"/>
    </source>
</evidence>
<reference evidence="6" key="1">
    <citation type="submission" date="2017-03" db="EMBL/GenBank/DDBJ databases">
        <title>Genomes of endolithic fungi from Antarctica.</title>
        <authorList>
            <person name="Coleine C."/>
            <person name="Masonjones S."/>
            <person name="Stajich J.E."/>
        </authorList>
    </citation>
    <scope>NUCLEOTIDE SEQUENCE [LARGE SCALE GENOMIC DNA]</scope>
    <source>
        <strain evidence="6">CCFEE 5527</strain>
    </source>
</reference>
<dbReference type="SUPFAM" id="SSF48371">
    <property type="entry name" value="ARM repeat"/>
    <property type="match status" value="2"/>
</dbReference>
<sequence>MAKRSHDSENTDRPPKRAKPENAPAQPAEEIHFARQLSELLVFRQDGLNQLRHGIASFKVFLESILYHHEVDNRGRQLSILREYLDTVKPDGNRPFVAQLWDAWSFANQNNNDYLASSLCAIFALLLKTLSSLLDLREHGSLLCRTILKHDQLRLVKRCLDAPQHKDFLISPSLRLLTELTSFDGGVFARGVHERKELTFDAETLRKKLGLFKSDQSEEDERRRPAIRTLTVRYVLAHLKFQPTAGKIDILKQYRLCSALFSHLRDDPADVVLEILRSSEQHVFKDQDLPRSAKAALLAKEHLEKVTDIATRSDTSDAVATAALSWLKVVITTPSYGVLRESGWYPPRTSSVDGLLEGGSDMIDLGLDSLEFYDKPGKVQVRNTTLLEWLQTLRPHSDLEERRLTLACFKAAPELVHAYFAEKSMQLDPKLTNTWISYASFIYEVVQLPLPSLIQDEEEAVPDAPPQTNIVLDSLLPSLLDQKVLTRCLHQSSELIRFFAVRILVLSFRKTAKALVQMKEASSTSPHVALWDEAAQRLHDRFMERCPRIKDVVNYFRQLPDDDEHALQREAATLLLQQYYQLSPIHALEESFDVSTALVSALSREDDPDGASDEVGGVRSLELEHLLALAKDSTGMRWFHKQGGLEFSPFVTLLRLHVKEHQNRQIRQLIADVLSVHEITSEPAERNTVSGLDALIASLLSVDDTVWIFVDECLSRASRQAVKYLDQLDELAAAVGADLTTLPLLYAVVLEQARHAFDHTEVAGREAVLVWASKFVTLLEGTREDDLVKRAAGTCIQDVLDSSHVSRDDLEETLLLVRQSEDSATQSVTAVPLANGLGHLPFIPPPAEPNDHPELFRWQQKDLDIVIEEGDADALILCLCSQHSNIRREAVLQLRKLSQSLLTSDLEGWEQMYILFGELIETHENFGGEQDLPLPYLVGTFATRSLRVINDPTHFMYPKINTYMIKDPEWRVSKMPGYWLDNTILAVPDEDDAYWKEIQWVLEWLVDGLRTHSDAELLRRAACNVFERLMALSASPAASEKLVRMKVYELLYRAALVDATALVTRTGCLAWLDLSDEHIGSALKKHVLERAESERVRDWAGVEVVAG</sequence>
<protein>
    <recommendedName>
        <fullName evidence="7">Nucleolar pre-ribosomal-associated protein 1 N-terminal domain-containing protein</fullName>
    </recommendedName>
</protein>
<proteinExistence type="predicted"/>
<dbReference type="PANTHER" id="PTHR13500:SF0">
    <property type="entry name" value="NUCLEOLAR PRE-RIBOSOMAL-ASSOCIATED PROTEIN 1"/>
    <property type="match status" value="1"/>
</dbReference>
<feature type="region of interest" description="Disordered" evidence="1">
    <location>
        <begin position="1"/>
        <end position="27"/>
    </location>
</feature>
<evidence type="ECO:0000259" key="3">
    <source>
        <dbReference type="Pfam" id="PF16201"/>
    </source>
</evidence>
<dbReference type="GO" id="GO:0000463">
    <property type="term" value="P:maturation of LSU-rRNA from tricistronic rRNA transcript (SSU-rRNA, 5.8S rRNA, LSU-rRNA)"/>
    <property type="evidence" value="ECO:0007669"/>
    <property type="project" value="TreeGrafter"/>
</dbReference>
<dbReference type="Pfam" id="PF16201">
    <property type="entry name" value="NopRA1"/>
    <property type="match status" value="1"/>
</dbReference>
<dbReference type="Pfam" id="PF26140">
    <property type="entry name" value="HEAT_URB1"/>
    <property type="match status" value="1"/>
</dbReference>
<keyword evidence="6" id="KW-1185">Reference proteome</keyword>
<dbReference type="InterPro" id="IPR059018">
    <property type="entry name" value="HEAT_URB1"/>
</dbReference>
<dbReference type="InterPro" id="IPR039844">
    <property type="entry name" value="URB1"/>
</dbReference>
<name>A0A1V8TDV7_9PEZI</name>
<accession>A0A1V8TDV7</accession>
<dbReference type="InterPro" id="IPR016024">
    <property type="entry name" value="ARM-type_fold"/>
</dbReference>
<feature type="compositionally biased region" description="Basic and acidic residues" evidence="1">
    <location>
        <begin position="1"/>
        <end position="20"/>
    </location>
</feature>
<dbReference type="OrthoDB" id="72892at2759"/>
<evidence type="ECO:0000313" key="5">
    <source>
        <dbReference type="EMBL" id="OQO09441.1"/>
    </source>
</evidence>
<dbReference type="InParanoid" id="A0A1V8TDV7"/>
<dbReference type="Pfam" id="PF11707">
    <property type="entry name" value="Npa1"/>
    <property type="match status" value="1"/>
</dbReference>
<evidence type="ECO:0008006" key="7">
    <source>
        <dbReference type="Google" id="ProtNLM"/>
    </source>
</evidence>
<dbReference type="STRING" id="1507870.A0A1V8TDV7"/>
<dbReference type="FunCoup" id="A0A1V8TDV7">
    <property type="interactions" value="515"/>
</dbReference>
<evidence type="ECO:0000256" key="1">
    <source>
        <dbReference type="SAM" id="MobiDB-lite"/>
    </source>
</evidence>
<evidence type="ECO:0000259" key="2">
    <source>
        <dbReference type="Pfam" id="PF11707"/>
    </source>
</evidence>
<dbReference type="InterPro" id="IPR021714">
    <property type="entry name" value="URB1_N"/>
</dbReference>
<dbReference type="EMBL" id="NAJO01000010">
    <property type="protein sequence ID" value="OQO09441.1"/>
    <property type="molecule type" value="Genomic_DNA"/>
</dbReference>